<dbReference type="InterPro" id="IPR001752">
    <property type="entry name" value="Kinesin_motor_dom"/>
</dbReference>
<feature type="region of interest" description="Disordered" evidence="10">
    <location>
        <begin position="388"/>
        <end position="412"/>
    </location>
</feature>
<organism evidence="13 14">
    <name type="scientific">Micractinium conductrix</name>
    <dbReference type="NCBI Taxonomy" id="554055"/>
    <lineage>
        <taxon>Eukaryota</taxon>
        <taxon>Viridiplantae</taxon>
        <taxon>Chlorophyta</taxon>
        <taxon>core chlorophytes</taxon>
        <taxon>Trebouxiophyceae</taxon>
        <taxon>Chlorellales</taxon>
        <taxon>Chlorellaceae</taxon>
        <taxon>Chlorella clade</taxon>
        <taxon>Micractinium</taxon>
    </lineage>
</organism>
<feature type="region of interest" description="Disordered" evidence="10">
    <location>
        <begin position="518"/>
        <end position="601"/>
    </location>
</feature>
<dbReference type="Proteomes" id="UP000239649">
    <property type="component" value="Unassembled WGS sequence"/>
</dbReference>
<feature type="domain" description="Kinesin motor" evidence="11">
    <location>
        <begin position="9"/>
        <end position="346"/>
    </location>
</feature>
<keyword evidence="3 7" id="KW-0863">Zinc-finger</keyword>
<dbReference type="GO" id="GO:0003777">
    <property type="term" value="F:microtubule motor activity"/>
    <property type="evidence" value="ECO:0007669"/>
    <property type="project" value="InterPro"/>
</dbReference>
<dbReference type="GO" id="GO:0008270">
    <property type="term" value="F:zinc ion binding"/>
    <property type="evidence" value="ECO:0007669"/>
    <property type="project" value="UniProtKB-KW"/>
</dbReference>
<evidence type="ECO:0000256" key="8">
    <source>
        <dbReference type="PROSITE-ProRule" id="PRU00283"/>
    </source>
</evidence>
<dbReference type="PROSITE" id="PS00411">
    <property type="entry name" value="KINESIN_MOTOR_1"/>
    <property type="match status" value="1"/>
</dbReference>
<reference evidence="13 14" key="1">
    <citation type="journal article" date="2018" name="Plant J.">
        <title>Genome sequences of Chlorella sorokiniana UTEX 1602 and Micractinium conductrix SAG 241.80: implications to maltose excretion by a green alga.</title>
        <authorList>
            <person name="Arriola M.B."/>
            <person name="Velmurugan N."/>
            <person name="Zhang Y."/>
            <person name="Plunkett M.H."/>
            <person name="Hondzo H."/>
            <person name="Barney B.M."/>
        </authorList>
    </citation>
    <scope>NUCLEOTIDE SEQUENCE [LARGE SCALE GENOMIC DNA]</scope>
    <source>
        <strain evidence="13 14">SAG 241.80</strain>
    </source>
</reference>
<dbReference type="PANTHER" id="PTHR47968:SF67">
    <property type="entry name" value="KINESIN MOTOR DOMAIN-CONTAINING PROTEIN"/>
    <property type="match status" value="1"/>
</dbReference>
<accession>A0A2P6VAV8</accession>
<dbReference type="InterPro" id="IPR056524">
    <property type="entry name" value="KIF6/9_C"/>
</dbReference>
<dbReference type="EMBL" id="LHPF02000015">
    <property type="protein sequence ID" value="PSC71223.1"/>
    <property type="molecule type" value="Genomic_DNA"/>
</dbReference>
<dbReference type="Pfam" id="PF01753">
    <property type="entry name" value="zf-MYND"/>
    <property type="match status" value="1"/>
</dbReference>
<keyword evidence="14" id="KW-1185">Reference proteome</keyword>
<proteinExistence type="inferred from homology"/>
<dbReference type="InterPro" id="IPR019821">
    <property type="entry name" value="Kinesin_motor_CS"/>
</dbReference>
<evidence type="ECO:0000256" key="2">
    <source>
        <dbReference type="ARBA" id="ARBA00022741"/>
    </source>
</evidence>
<feature type="coiled-coil region" evidence="9">
    <location>
        <begin position="687"/>
        <end position="742"/>
    </location>
</feature>
<gene>
    <name evidence="13" type="ORF">C2E20_5311</name>
</gene>
<evidence type="ECO:0000313" key="14">
    <source>
        <dbReference type="Proteomes" id="UP000239649"/>
    </source>
</evidence>
<evidence type="ECO:0000256" key="5">
    <source>
        <dbReference type="ARBA" id="ARBA00022840"/>
    </source>
</evidence>
<keyword evidence="4" id="KW-0862">Zinc</keyword>
<evidence type="ECO:0000259" key="12">
    <source>
        <dbReference type="PROSITE" id="PS50865"/>
    </source>
</evidence>
<keyword evidence="2 8" id="KW-0547">Nucleotide-binding</keyword>
<feature type="binding site" evidence="8">
    <location>
        <begin position="98"/>
        <end position="105"/>
    </location>
    <ligand>
        <name>ATP</name>
        <dbReference type="ChEBI" id="CHEBI:30616"/>
    </ligand>
</feature>
<name>A0A2P6VAV8_9CHLO</name>
<dbReference type="SUPFAM" id="SSF144232">
    <property type="entry name" value="HIT/MYND zinc finger-like"/>
    <property type="match status" value="1"/>
</dbReference>
<dbReference type="InterPro" id="IPR002893">
    <property type="entry name" value="Znf_MYND"/>
</dbReference>
<feature type="compositionally biased region" description="Low complexity" evidence="10">
    <location>
        <begin position="518"/>
        <end position="547"/>
    </location>
</feature>
<feature type="domain" description="MYND-type" evidence="12">
    <location>
        <begin position="1567"/>
        <end position="1614"/>
    </location>
</feature>
<dbReference type="Pfam" id="PF00225">
    <property type="entry name" value="Kinesin"/>
    <property type="match status" value="1"/>
</dbReference>
<dbReference type="STRING" id="554055.A0A2P6VAV8"/>
<feature type="compositionally biased region" description="Low complexity" evidence="10">
    <location>
        <begin position="557"/>
        <end position="601"/>
    </location>
</feature>
<dbReference type="InterPro" id="IPR027417">
    <property type="entry name" value="P-loop_NTPase"/>
</dbReference>
<keyword evidence="9" id="KW-0175">Coiled coil</keyword>
<sequence>MERAPAEERIRIFLRLRPVARPTSRVVVGAADEPPWVEFHTPRNPNEGLINNSRENFRFPFDGLLPPDAEQAEVFDRVALPVLRAALDGYNGTVFAFGQTGSGKTFTITGGAERYADRGLIPRALAALFTEAAARPDHTFSVHVSYMEIYNEQGFDLLSPEREVRALEDLPKVHFMEDEEGRTHPRGLSLHRCDNEEQALNMLFLGDTNRVVAETPLNQASSRSHCVFTLNIAARRVGEPLVRRSKLHFVDLAGSERTGKTGLVAHTQLKEAKYINLSLHFLEQVIISLQEGRGHVPYRNSVLTMVLRDSLGGNCRTVMVAAVAPEAAHVEESISTCRFAQRVAMVSNKVAVNEEIDPDVLIRKLKAENTLLRQEVALLRGGLAGGDGDGAGGRGDADGGRAGSNDGDADVEQTGGVGLEVQAALSEGEQHALRRRVAAYLDDPSPDAVLMVEPSMFFIHAAFSLLKSLVKGGGGGALQQAGSASVPAAETELRSLRLLVQQQEQQIAVLAGVLRKQGSTAPTGGTTVTAGGAQSSRRSSGSNSPASTAVTPALPASSSRPSSSWGTSTQAGFQQGQPSQQLALASSAGNSARAAGPAKAPKPAYFDDVLADQHKAFEFFCTSSPAHDAVAEHKAVLRGQYEAARALGAAVSASKKRLSELKAAMEARRLARSMAALMLQQQGCGSAEEEEAERQAAEAEEERAKAHIEKEKAAYRDAYGQLRGVKAEIDGVQAALEHARARLQHDFQAWYTAMAGSGGCGGSCGSASQALSAERQEQQLGWNLPTIVDASLRARLCSVLERLAEQITRLCTFLDASLDGSDGTPAQQQRHNVPASILGVSLTCSQAGVVLVKASQLEERKPLYSMAAATASLVLGPGARMLALAGAQHAHGAARAGTPHPGPVLTGQLSVWLAFLHQPGLELAAAALARTAAKPAALLPWLLTSAAELLRHLPAVPGTAPPSDVVDWLRDFLAVVTCTVCTLAPDAFAAHGSAAAGDAELQRHLLEVALLAMEVVQQQQQQQQQGSDSHGSNRAVVVQNALAVTNDPAFAGALVKLVQQGGAVSALSAASAALRLPLPADGAQQALRKRAIGAALSLAGRVAREVQVTTPLMPQLRPAAWAVMRLLPQAATAARLMLASEPEEQLVEVEGLAVILSLLTDLVRQPPSPFFGSNGEAADWCGAADACLRLLPPLLAAQQRWQRVAVPSLVLPPGSTSGFVLLAEGALVLLARLTDLADFNRMHTGTYAGQQAAVATQAEALWRVHTTALRLVHFAAADDAQLGVLQAIYGWRGVHTSVHTVFKEAMEINRIGLGLADAPEAEPQRAAIARRMQAMALAHARVVPVLAARRGVPFDTVDEGFYTELLHIVAAAPHAALDPAIVPAFERCARGAWQAARHRRDPNNVWTAVEKTVGKAEEWPRYAAYLLRSGLMAEGLRAAEQAAAAAGAMPSPGVARQLLGTVMNSCTSLGRTAAEVQLPSGGDARGTRAREDCEALREASLVCGVLLDARTAPQLRWLPVWQSQLLPAATAVAQLLEQHWAEPEQVKAARLATAQAASTRSCAFLRCTNLAGEAGAGAGEGAGSMRCSGCKRTWYCGTQCSHADWANNGHRRVCKLLAAARQAERQRQRQAGQ</sequence>
<dbReference type="GO" id="GO:0007018">
    <property type="term" value="P:microtubule-based movement"/>
    <property type="evidence" value="ECO:0007669"/>
    <property type="project" value="InterPro"/>
</dbReference>
<dbReference type="OrthoDB" id="3176171at2759"/>
<dbReference type="GO" id="GO:0005524">
    <property type="term" value="F:ATP binding"/>
    <property type="evidence" value="ECO:0007669"/>
    <property type="project" value="UniProtKB-UniRule"/>
</dbReference>
<dbReference type="PROSITE" id="PS50067">
    <property type="entry name" value="KINESIN_MOTOR_2"/>
    <property type="match status" value="1"/>
</dbReference>
<dbReference type="Gene3D" id="6.10.140.2220">
    <property type="match status" value="1"/>
</dbReference>
<dbReference type="GO" id="GO:0008017">
    <property type="term" value="F:microtubule binding"/>
    <property type="evidence" value="ECO:0007669"/>
    <property type="project" value="InterPro"/>
</dbReference>
<dbReference type="Pfam" id="PF23735">
    <property type="entry name" value="KIF9"/>
    <property type="match status" value="1"/>
</dbReference>
<protein>
    <submittedName>
        <fullName evidence="13">Kinesin KIF6</fullName>
    </submittedName>
</protein>
<dbReference type="InterPro" id="IPR027640">
    <property type="entry name" value="Kinesin-like_fam"/>
</dbReference>
<dbReference type="SMART" id="SM00129">
    <property type="entry name" value="KISc"/>
    <property type="match status" value="1"/>
</dbReference>
<keyword evidence="1" id="KW-0479">Metal-binding</keyword>
<keyword evidence="5 8" id="KW-0067">ATP-binding</keyword>
<evidence type="ECO:0000256" key="6">
    <source>
        <dbReference type="ARBA" id="ARBA00023175"/>
    </source>
</evidence>
<keyword evidence="6 8" id="KW-0505">Motor protein</keyword>
<evidence type="ECO:0000256" key="7">
    <source>
        <dbReference type="PROSITE-ProRule" id="PRU00134"/>
    </source>
</evidence>
<dbReference type="PANTHER" id="PTHR47968">
    <property type="entry name" value="CENTROMERE PROTEIN E"/>
    <property type="match status" value="1"/>
</dbReference>
<dbReference type="PROSITE" id="PS50865">
    <property type="entry name" value="ZF_MYND_2"/>
    <property type="match status" value="1"/>
</dbReference>
<evidence type="ECO:0000313" key="13">
    <source>
        <dbReference type="EMBL" id="PSC71223.1"/>
    </source>
</evidence>
<dbReference type="Gene3D" id="3.40.850.10">
    <property type="entry name" value="Kinesin motor domain"/>
    <property type="match status" value="1"/>
</dbReference>
<evidence type="ECO:0000256" key="4">
    <source>
        <dbReference type="ARBA" id="ARBA00022833"/>
    </source>
</evidence>
<dbReference type="InterPro" id="IPR036961">
    <property type="entry name" value="Kinesin_motor_dom_sf"/>
</dbReference>
<dbReference type="SUPFAM" id="SSF52540">
    <property type="entry name" value="P-loop containing nucleoside triphosphate hydrolases"/>
    <property type="match status" value="1"/>
</dbReference>
<dbReference type="PRINTS" id="PR00380">
    <property type="entry name" value="KINESINHEAVY"/>
</dbReference>
<evidence type="ECO:0000256" key="3">
    <source>
        <dbReference type="ARBA" id="ARBA00022771"/>
    </source>
</evidence>
<evidence type="ECO:0000259" key="11">
    <source>
        <dbReference type="PROSITE" id="PS50067"/>
    </source>
</evidence>
<evidence type="ECO:0000256" key="1">
    <source>
        <dbReference type="ARBA" id="ARBA00022723"/>
    </source>
</evidence>
<evidence type="ECO:0000256" key="9">
    <source>
        <dbReference type="SAM" id="Coils"/>
    </source>
</evidence>
<comment type="similarity">
    <text evidence="8">Belongs to the TRAFAC class myosin-kinesin ATPase superfamily. Kinesin family.</text>
</comment>
<comment type="caution">
    <text evidence="13">The sequence shown here is derived from an EMBL/GenBank/DDBJ whole genome shotgun (WGS) entry which is preliminary data.</text>
</comment>
<evidence type="ECO:0000256" key="10">
    <source>
        <dbReference type="SAM" id="MobiDB-lite"/>
    </source>
</evidence>